<name>A0A4Y2X311_ARAVE</name>
<evidence type="ECO:0000313" key="2">
    <source>
        <dbReference type="Proteomes" id="UP000499080"/>
    </source>
</evidence>
<dbReference type="EMBL" id="BGPR01068448">
    <property type="protein sequence ID" value="GBO42392.1"/>
    <property type="molecule type" value="Genomic_DNA"/>
</dbReference>
<dbReference type="OrthoDB" id="6772408at2759"/>
<accession>A0A4Y2X311</accession>
<comment type="caution">
    <text evidence="1">The sequence shown here is derived from an EMBL/GenBank/DDBJ whole genome shotgun (WGS) entry which is preliminary data.</text>
</comment>
<proteinExistence type="predicted"/>
<organism evidence="1 2">
    <name type="scientific">Araneus ventricosus</name>
    <name type="common">Orbweaver spider</name>
    <name type="synonym">Epeira ventricosa</name>
    <dbReference type="NCBI Taxonomy" id="182803"/>
    <lineage>
        <taxon>Eukaryota</taxon>
        <taxon>Metazoa</taxon>
        <taxon>Ecdysozoa</taxon>
        <taxon>Arthropoda</taxon>
        <taxon>Chelicerata</taxon>
        <taxon>Arachnida</taxon>
        <taxon>Araneae</taxon>
        <taxon>Araneomorphae</taxon>
        <taxon>Entelegynae</taxon>
        <taxon>Araneoidea</taxon>
        <taxon>Araneidae</taxon>
        <taxon>Araneus</taxon>
    </lineage>
</organism>
<sequence>MVYRTKLTALLDAVNKATRNSNQKSTIRVNDKSIIMATSLTKTTIGMKRNIFRIRHENSKINGTWLKAHVESMGIEKNDQLTKAAIEVEQSYIKLPNILTENRVRKDMLGGGTGRSVYNIIPMVSPLSTNWLRNISSSFRSMSRSPSSNWHTATSAYAVVL</sequence>
<protein>
    <submittedName>
        <fullName evidence="1">Uncharacterized protein</fullName>
    </submittedName>
</protein>
<dbReference type="AlphaFoldDB" id="A0A4Y2X311"/>
<evidence type="ECO:0000313" key="1">
    <source>
        <dbReference type="EMBL" id="GBO42392.1"/>
    </source>
</evidence>
<gene>
    <name evidence="1" type="ORF">AVEN_45225_1</name>
</gene>
<keyword evidence="2" id="KW-1185">Reference proteome</keyword>
<dbReference type="Proteomes" id="UP000499080">
    <property type="component" value="Unassembled WGS sequence"/>
</dbReference>
<reference evidence="1 2" key="1">
    <citation type="journal article" date="2019" name="Sci. Rep.">
        <title>Orb-weaving spider Araneus ventricosus genome elucidates the spidroin gene catalogue.</title>
        <authorList>
            <person name="Kono N."/>
            <person name="Nakamura H."/>
            <person name="Ohtoshi R."/>
            <person name="Moran D.A.P."/>
            <person name="Shinohara A."/>
            <person name="Yoshida Y."/>
            <person name="Fujiwara M."/>
            <person name="Mori M."/>
            <person name="Tomita M."/>
            <person name="Arakawa K."/>
        </authorList>
    </citation>
    <scope>NUCLEOTIDE SEQUENCE [LARGE SCALE GENOMIC DNA]</scope>
</reference>